<proteinExistence type="predicted"/>
<evidence type="ECO:0000313" key="4">
    <source>
        <dbReference type="Proteomes" id="UP001175000"/>
    </source>
</evidence>
<comment type="caution">
    <text evidence="3">The sequence shown here is derived from an EMBL/GenBank/DDBJ whole genome shotgun (WGS) entry which is preliminary data.</text>
</comment>
<keyword evidence="4" id="KW-1185">Reference proteome</keyword>
<feature type="transmembrane region" description="Helical" evidence="2">
    <location>
        <begin position="129"/>
        <end position="155"/>
    </location>
</feature>
<sequence length="254" mass="28303">MARRIRYYIFSLAGFISAALAGAVFQHFYRADKSTIVTPSALPFVTVLLAGTATTMVAFLATLIITIAHRINDGIRYHRVPHILVFLPWFASWIMMMVSVIKIGLLNKEARCTYLDATTGPWCVGSSDFVVIGAYIVTAAAFFEGWAFWYCMWVAMEGEEKPRTRIMVGDRAVYVDVTDVNAMSKVLQDGEDYYKAKLDADLAELEERHKQDRVAKQQAEEIQKAISAGQTSQVLVGQAPLSDLEAQAAKFRSV</sequence>
<reference evidence="3" key="1">
    <citation type="submission" date="2023-06" db="EMBL/GenBank/DDBJ databases">
        <title>Genome-scale phylogeny and comparative genomics of the fungal order Sordariales.</title>
        <authorList>
            <consortium name="Lawrence Berkeley National Laboratory"/>
            <person name="Hensen N."/>
            <person name="Bonometti L."/>
            <person name="Westerberg I."/>
            <person name="Brannstrom I.O."/>
            <person name="Guillou S."/>
            <person name="Cros-Aarteil S."/>
            <person name="Calhoun S."/>
            <person name="Haridas S."/>
            <person name="Kuo A."/>
            <person name="Mondo S."/>
            <person name="Pangilinan J."/>
            <person name="Riley R."/>
            <person name="Labutti K."/>
            <person name="Andreopoulos B."/>
            <person name="Lipzen A."/>
            <person name="Chen C."/>
            <person name="Yanf M."/>
            <person name="Daum C."/>
            <person name="Ng V."/>
            <person name="Clum A."/>
            <person name="Steindorff A."/>
            <person name="Ohm R."/>
            <person name="Martin F."/>
            <person name="Silar P."/>
            <person name="Natvig D."/>
            <person name="Lalanne C."/>
            <person name="Gautier V."/>
            <person name="Ament-Velasquez S.L."/>
            <person name="Kruys A."/>
            <person name="Hutchinson M.I."/>
            <person name="Powell A.J."/>
            <person name="Barry K."/>
            <person name="Miller A.N."/>
            <person name="Grigoriev I.V."/>
            <person name="Debuchy R."/>
            <person name="Gladieux P."/>
            <person name="Thoren M.H."/>
            <person name="Johannesson H."/>
        </authorList>
    </citation>
    <scope>NUCLEOTIDE SEQUENCE</scope>
    <source>
        <strain evidence="3">CBS 606.72</strain>
    </source>
</reference>
<feature type="transmembrane region" description="Helical" evidence="2">
    <location>
        <begin position="7"/>
        <end position="29"/>
    </location>
</feature>
<feature type="transmembrane region" description="Helical" evidence="2">
    <location>
        <begin position="80"/>
        <end position="101"/>
    </location>
</feature>
<organism evidence="3 4">
    <name type="scientific">Immersiella caudata</name>
    <dbReference type="NCBI Taxonomy" id="314043"/>
    <lineage>
        <taxon>Eukaryota</taxon>
        <taxon>Fungi</taxon>
        <taxon>Dikarya</taxon>
        <taxon>Ascomycota</taxon>
        <taxon>Pezizomycotina</taxon>
        <taxon>Sordariomycetes</taxon>
        <taxon>Sordariomycetidae</taxon>
        <taxon>Sordariales</taxon>
        <taxon>Lasiosphaeriaceae</taxon>
        <taxon>Immersiella</taxon>
    </lineage>
</organism>
<dbReference type="AlphaFoldDB" id="A0AA40BWT2"/>
<name>A0AA40BWT2_9PEZI</name>
<feature type="coiled-coil region" evidence="1">
    <location>
        <begin position="195"/>
        <end position="222"/>
    </location>
</feature>
<evidence type="ECO:0000313" key="3">
    <source>
        <dbReference type="EMBL" id="KAK0616417.1"/>
    </source>
</evidence>
<keyword evidence="2" id="KW-0812">Transmembrane</keyword>
<gene>
    <name evidence="3" type="ORF">B0T14DRAFT_523107</name>
</gene>
<keyword evidence="2" id="KW-1133">Transmembrane helix</keyword>
<dbReference type="Proteomes" id="UP001175000">
    <property type="component" value="Unassembled WGS sequence"/>
</dbReference>
<evidence type="ECO:0000256" key="1">
    <source>
        <dbReference type="SAM" id="Coils"/>
    </source>
</evidence>
<accession>A0AA40BWT2</accession>
<keyword evidence="2" id="KW-0472">Membrane</keyword>
<keyword evidence="1" id="KW-0175">Coiled coil</keyword>
<protein>
    <submittedName>
        <fullName evidence="3">Uncharacterized protein</fullName>
    </submittedName>
</protein>
<evidence type="ECO:0000256" key="2">
    <source>
        <dbReference type="SAM" id="Phobius"/>
    </source>
</evidence>
<dbReference type="EMBL" id="JAULSU010000005">
    <property type="protein sequence ID" value="KAK0616417.1"/>
    <property type="molecule type" value="Genomic_DNA"/>
</dbReference>
<feature type="transmembrane region" description="Helical" evidence="2">
    <location>
        <begin position="41"/>
        <end position="68"/>
    </location>
</feature>